<dbReference type="EMBL" id="JAWPMK010000001">
    <property type="protein sequence ID" value="MDW9351580.1"/>
    <property type="molecule type" value="Genomic_DNA"/>
</dbReference>
<evidence type="ECO:0000313" key="2">
    <source>
        <dbReference type="EMBL" id="MBL6206884.1"/>
    </source>
</evidence>
<evidence type="ECO:0000313" key="5">
    <source>
        <dbReference type="EMBL" id="MDW9351580.1"/>
    </source>
</evidence>
<dbReference type="EMBL" id="JAETYZ010000157">
    <property type="protein sequence ID" value="MBL6237616.1"/>
    <property type="molecule type" value="Genomic_DNA"/>
</dbReference>
<dbReference type="EMBL" id="JAETYU010000120">
    <property type="protein sequence ID" value="MBL6206884.1"/>
    <property type="molecule type" value="Genomic_DNA"/>
</dbReference>
<evidence type="ECO:0000313" key="1">
    <source>
        <dbReference type="EMBL" id="EFF8957108.1"/>
    </source>
</evidence>
<organism evidence="1 8">
    <name type="scientific">Escherichia coli</name>
    <dbReference type="NCBI Taxonomy" id="562"/>
    <lineage>
        <taxon>Bacteria</taxon>
        <taxon>Pseudomonadati</taxon>
        <taxon>Pseudomonadota</taxon>
        <taxon>Gammaproteobacteria</taxon>
        <taxon>Enterobacterales</taxon>
        <taxon>Enterobacteriaceae</taxon>
        <taxon>Escherichia</taxon>
    </lineage>
</organism>
<dbReference type="Proteomes" id="UP000615017">
    <property type="component" value="Unassembled WGS sequence"/>
</dbReference>
<evidence type="ECO:0000313" key="3">
    <source>
        <dbReference type="EMBL" id="MBL6237616.1"/>
    </source>
</evidence>
<dbReference type="Proteomes" id="UP001271591">
    <property type="component" value="Unassembled WGS sequence"/>
</dbReference>
<proteinExistence type="predicted"/>
<evidence type="ECO:0000313" key="6">
    <source>
        <dbReference type="EMBL" id="OKB73886.1"/>
    </source>
</evidence>
<comment type="caution">
    <text evidence="1">The sequence shown here is derived from an EMBL/GenBank/DDBJ whole genome shotgun (WGS) entry which is preliminary data.</text>
</comment>
<reference evidence="4" key="4">
    <citation type="submission" date="2023-10" db="EMBL/GenBank/DDBJ databases">
        <title>Draft Genome Sequence of a Shiga toxin-producing Escherichia coli strain from deer meat showing an IS-element integration in the B-subunit of the Shiga toxin Stx2b gene.</title>
        <authorList>
            <person name="Projahn M."/>
            <person name="Borowiak M."/>
        </authorList>
    </citation>
    <scope>NUCLEOTIDE SEQUENCE</scope>
    <source>
        <strain evidence="4">BfR-EC-18960</strain>
    </source>
</reference>
<dbReference type="RefSeq" id="WP_000935977.1">
    <property type="nucleotide sequence ID" value="NZ_AP024130.1"/>
</dbReference>
<reference evidence="1 8" key="2">
    <citation type="submission" date="2020-02" db="EMBL/GenBank/DDBJ databases">
        <authorList>
            <consortium name="PulseNet: The National Subtyping Network for Foodborne Disease Surveillance"/>
            <person name="Tarr C.L."/>
            <person name="Trees E."/>
            <person name="Katz L.S."/>
            <person name="Carleton-Romer H.A."/>
            <person name="Stroika S."/>
            <person name="Kucerova Z."/>
            <person name="Roache K.F."/>
            <person name="Sabol A.L."/>
            <person name="Besser J."/>
            <person name="Gerner-Smidt P."/>
        </authorList>
    </citation>
    <scope>NUCLEOTIDE SEQUENCE [LARGE SCALE GENOMIC DNA]</scope>
    <source>
        <strain evidence="1 8">PNUSAE005278</strain>
    </source>
</reference>
<dbReference type="AlphaFoldDB" id="A0A085P7E8"/>
<dbReference type="Proteomes" id="UP000524010">
    <property type="component" value="Unassembled WGS sequence"/>
</dbReference>
<evidence type="ECO:0000313" key="7">
    <source>
        <dbReference type="Proteomes" id="UP000186595"/>
    </source>
</evidence>
<sequence length="68" mass="7754">MLNYRISSVQVFTVNGRADRVQVRLECDDAAVFECCLLAEGEGELKELSLSELEERALMYAADSFRYE</sequence>
<name>A0A085P7E8_ECOLX</name>
<evidence type="ECO:0000313" key="4">
    <source>
        <dbReference type="EMBL" id="MDW9351525.1"/>
    </source>
</evidence>
<dbReference type="Proteomes" id="UP000186595">
    <property type="component" value="Unassembled WGS sequence"/>
</dbReference>
<dbReference type="Proteomes" id="UP000655659">
    <property type="component" value="Unassembled WGS sequence"/>
</dbReference>
<dbReference type="EMBL" id="JAWPMK010000001">
    <property type="protein sequence ID" value="MDW9351525.1"/>
    <property type="molecule type" value="Genomic_DNA"/>
</dbReference>
<gene>
    <name evidence="6" type="ORF">BMT50_14380</name>
    <name evidence="1" type="ORF">BTB68_005208</name>
    <name evidence="3" type="ORF">JNA65_27760</name>
    <name evidence="2" type="ORF">JNA68_27580</name>
    <name evidence="4" type="ORF">R8G00_18460</name>
    <name evidence="5" type="ORF">R8G00_18795</name>
</gene>
<dbReference type="EMBL" id="MPGR01000001">
    <property type="protein sequence ID" value="OKB73886.1"/>
    <property type="molecule type" value="Genomic_DNA"/>
</dbReference>
<accession>A0A085P7E8</accession>
<reference evidence="6 7" key="1">
    <citation type="submission" date="2016-11" db="EMBL/GenBank/DDBJ databases">
        <title>Draft genome sequences of five Shigatoxin-producing Escherichia coli isolates harboring the new recently described Subtilase cytotoxin allelic variant subAB2-3.</title>
        <authorList>
            <person name="Tasara T."/>
            <person name="Fierz L."/>
            <person name="Klumpp J."/>
            <person name="Schmidt H."/>
            <person name="Stephan R."/>
        </authorList>
    </citation>
    <scope>NUCLEOTIDE SEQUENCE [LARGE SCALE GENOMIC DNA]</scope>
    <source>
        <strain evidence="6 7">453</strain>
    </source>
</reference>
<dbReference type="EMBL" id="AASRHK010000139">
    <property type="protein sequence ID" value="EFF8957108.1"/>
    <property type="molecule type" value="Genomic_DNA"/>
</dbReference>
<evidence type="ECO:0000313" key="8">
    <source>
        <dbReference type="Proteomes" id="UP000524010"/>
    </source>
</evidence>
<protein>
    <submittedName>
        <fullName evidence="1">Uncharacterized protein</fullName>
    </submittedName>
</protein>
<reference evidence="2 9" key="3">
    <citation type="submission" date="2021-01" db="EMBL/GenBank/DDBJ databases">
        <title>Genomes of Escherichia coli STEC strains from raw meat-based diets for companion animals.</title>
        <authorList>
            <person name="Stevens M.J.A."/>
            <person name="Stephan R."/>
        </authorList>
    </citation>
    <scope>NUCLEOTIDE SEQUENCE</scope>
    <source>
        <strain evidence="2">ATC7-7</strain>
        <strain evidence="3 9">LSC1-58</strain>
    </source>
</reference>
<evidence type="ECO:0000313" key="9">
    <source>
        <dbReference type="Proteomes" id="UP000615017"/>
    </source>
</evidence>